<reference evidence="2 3" key="1">
    <citation type="submission" date="2023-08" db="EMBL/GenBank/DDBJ databases">
        <authorList>
            <person name="Park J.-S."/>
        </authorList>
    </citation>
    <scope>NUCLEOTIDE SEQUENCE [LARGE SCALE GENOMIC DNA]</scope>
    <source>
        <strain evidence="2 3">2205SS18-9</strain>
    </source>
</reference>
<dbReference type="InterPro" id="IPR036582">
    <property type="entry name" value="Mao_N_sf"/>
</dbReference>
<evidence type="ECO:0000313" key="2">
    <source>
        <dbReference type="EMBL" id="MDP5274222.1"/>
    </source>
</evidence>
<sequence>MKKWVRHTFIVTTAALLISTLQIIYAESVPTKLIVKDKVITEDLPTIMDSDRTLIPLRIVSEALDAQVMWDVNTSTATVQIWGERLNLKPNAQHAQLQGGSNNDEILELESPAKLKKGTLYVPLRLIAQSFGYKVSWVPGEISINSPLSEEQEDVLYRGSLEEARWEIIRLFQPVHYMNTPLNVTNINGNYENYDNTYIFPEGEVLSYYHLDGDTISWIELKDDFLVCTWQAHFKDLNYDHLDSFLQMNIKDDTGETPHLNKEMLYYSQGYFGDSSHEQYGQIDGNGNYTLIAYEHIVGGSVTNSEGTMTLTLPGEVRTDYKYDY</sequence>
<evidence type="ECO:0000259" key="1">
    <source>
        <dbReference type="Pfam" id="PF07833"/>
    </source>
</evidence>
<organism evidence="2 3">
    <name type="scientific">Chengkuizengella axinellae</name>
    <dbReference type="NCBI Taxonomy" id="3064388"/>
    <lineage>
        <taxon>Bacteria</taxon>
        <taxon>Bacillati</taxon>
        <taxon>Bacillota</taxon>
        <taxon>Bacilli</taxon>
        <taxon>Bacillales</taxon>
        <taxon>Paenibacillaceae</taxon>
        <taxon>Chengkuizengella</taxon>
    </lineage>
</organism>
<dbReference type="SUPFAM" id="SSF55383">
    <property type="entry name" value="Copper amine oxidase, domain N"/>
    <property type="match status" value="1"/>
</dbReference>
<dbReference type="Pfam" id="PF07833">
    <property type="entry name" value="Cu_amine_oxidN1"/>
    <property type="match status" value="1"/>
</dbReference>
<comment type="caution">
    <text evidence="2">The sequence shown here is derived from an EMBL/GenBank/DDBJ whole genome shotgun (WGS) entry which is preliminary data.</text>
</comment>
<dbReference type="Proteomes" id="UP001231941">
    <property type="component" value="Unassembled WGS sequence"/>
</dbReference>
<gene>
    <name evidence="2" type="ORF">Q5Y73_08890</name>
</gene>
<dbReference type="InterPro" id="IPR012854">
    <property type="entry name" value="Cu_amine_oxidase-like_N"/>
</dbReference>
<name>A0ABT9IXY5_9BACL</name>
<dbReference type="EMBL" id="JAVAMP010000002">
    <property type="protein sequence ID" value="MDP5274222.1"/>
    <property type="molecule type" value="Genomic_DNA"/>
</dbReference>
<dbReference type="Gene3D" id="3.30.457.10">
    <property type="entry name" value="Copper amine oxidase-like, N-terminal domain"/>
    <property type="match status" value="1"/>
</dbReference>
<dbReference type="RefSeq" id="WP_305991507.1">
    <property type="nucleotide sequence ID" value="NZ_JAVAMP010000002.1"/>
</dbReference>
<accession>A0ABT9IXY5</accession>
<keyword evidence="3" id="KW-1185">Reference proteome</keyword>
<protein>
    <submittedName>
        <fullName evidence="2">Copper amine oxidase N-terminal domain-containing protein</fullName>
    </submittedName>
</protein>
<feature type="domain" description="Copper amine oxidase-like N-terminal" evidence="1">
    <location>
        <begin position="35"/>
        <end position="141"/>
    </location>
</feature>
<proteinExistence type="predicted"/>
<evidence type="ECO:0000313" key="3">
    <source>
        <dbReference type="Proteomes" id="UP001231941"/>
    </source>
</evidence>